<accession>A7INV3</accession>
<dbReference type="OrthoDB" id="7591296at2"/>
<organism evidence="2 3">
    <name type="scientific">Xanthobacter autotrophicus (strain ATCC BAA-1158 / Py2)</name>
    <dbReference type="NCBI Taxonomy" id="78245"/>
    <lineage>
        <taxon>Bacteria</taxon>
        <taxon>Pseudomonadati</taxon>
        <taxon>Pseudomonadota</taxon>
        <taxon>Alphaproteobacteria</taxon>
        <taxon>Hyphomicrobiales</taxon>
        <taxon>Xanthobacteraceae</taxon>
        <taxon>Xanthobacter</taxon>
    </lineage>
</organism>
<dbReference type="Proteomes" id="UP000002417">
    <property type="component" value="Chromosome"/>
</dbReference>
<dbReference type="STRING" id="78245.Xaut_4478"/>
<dbReference type="Pfam" id="PF13472">
    <property type="entry name" value="Lipase_GDSL_2"/>
    <property type="match status" value="1"/>
</dbReference>
<dbReference type="Gene3D" id="3.40.50.1110">
    <property type="entry name" value="SGNH hydrolase"/>
    <property type="match status" value="1"/>
</dbReference>
<keyword evidence="3" id="KW-1185">Reference proteome</keyword>
<evidence type="ECO:0000313" key="2">
    <source>
        <dbReference type="EMBL" id="ABS69699.1"/>
    </source>
</evidence>
<dbReference type="PhylomeDB" id="A7INV3"/>
<evidence type="ECO:0000313" key="3">
    <source>
        <dbReference type="Proteomes" id="UP000002417"/>
    </source>
</evidence>
<dbReference type="SUPFAM" id="SSF52266">
    <property type="entry name" value="SGNH hydrolase"/>
    <property type="match status" value="1"/>
</dbReference>
<dbReference type="HOGENOM" id="CLU_660468_0_0_5"/>
<dbReference type="KEGG" id="xau:Xaut_4478"/>
<dbReference type="eggNOG" id="COG2755">
    <property type="taxonomic scope" value="Bacteria"/>
</dbReference>
<name>A7INV3_XANP2</name>
<protein>
    <recommendedName>
        <fullName evidence="1">SGNH hydrolase-type esterase domain-containing protein</fullName>
    </recommendedName>
</protein>
<dbReference type="GO" id="GO:0016788">
    <property type="term" value="F:hydrolase activity, acting on ester bonds"/>
    <property type="evidence" value="ECO:0007669"/>
    <property type="project" value="UniProtKB-ARBA"/>
</dbReference>
<dbReference type="AlphaFoldDB" id="A7INV3"/>
<evidence type="ECO:0000259" key="1">
    <source>
        <dbReference type="Pfam" id="PF13472"/>
    </source>
</evidence>
<sequence length="419" mass="43880">MGILSDVVKASKHYNLNSAVFLGDSRLAGFHFDPAGKMRKSGANFIAMALRLAGQRMRCEINLAFSGYRSDQYLSADRVSAALASNSHWLVLYGVANDIGQLSDTVDHFTVNIKPVADAWTATGRGVILITETGANNYATAAQRGAVFRYNRQVRDYCLANRNAVLFDAAAIVMDPSQPMTVNPAYSADGLHIGLMAGAYTLGSKFADLIKQIAPPCDGLVYSAGQTWANGGTQIFDNPLFLTTTGGSGYSSGGTSGTQFMTGTVPLGITKVTAPAGSSIVGSVVAGAYGNDLQLAITAGAAGDVAFIMDFANARAILGERYYANCEWDLVAGHNNFQSAGAYLEANRDNGTTVTQDGIVGASALSMPAGAGTFVSETERLLISAGSGGWFGARFIASFAGAGSATIKLRRFGVWRQMA</sequence>
<dbReference type="EMBL" id="CP000781">
    <property type="protein sequence ID" value="ABS69699.1"/>
    <property type="molecule type" value="Genomic_DNA"/>
</dbReference>
<dbReference type="InterPro" id="IPR036514">
    <property type="entry name" value="SGNH_hydro_sf"/>
</dbReference>
<proteinExistence type="predicted"/>
<dbReference type="CDD" id="cd00229">
    <property type="entry name" value="SGNH_hydrolase"/>
    <property type="match status" value="1"/>
</dbReference>
<gene>
    <name evidence="2" type="ordered locus">Xaut_4478</name>
</gene>
<reference evidence="2 3" key="1">
    <citation type="submission" date="2007-07" db="EMBL/GenBank/DDBJ databases">
        <title>Complete sequence of chromosome of Xanthobacter autotrophicus Py2.</title>
        <authorList>
            <consortium name="US DOE Joint Genome Institute"/>
            <person name="Copeland A."/>
            <person name="Lucas S."/>
            <person name="Lapidus A."/>
            <person name="Barry K."/>
            <person name="Glavina del Rio T."/>
            <person name="Hammon N."/>
            <person name="Israni S."/>
            <person name="Dalin E."/>
            <person name="Tice H."/>
            <person name="Pitluck S."/>
            <person name="Sims D."/>
            <person name="Brettin T."/>
            <person name="Bruce D."/>
            <person name="Detter J.C."/>
            <person name="Han C."/>
            <person name="Tapia R."/>
            <person name="Brainard J."/>
            <person name="Schmutz J."/>
            <person name="Larimer F."/>
            <person name="Land M."/>
            <person name="Hauser L."/>
            <person name="Kyrpides N."/>
            <person name="Kim E."/>
            <person name="Ensigns S.A."/>
            <person name="Richardson P."/>
        </authorList>
    </citation>
    <scope>NUCLEOTIDE SEQUENCE [LARGE SCALE GENOMIC DNA]</scope>
    <source>
        <strain evidence="3">ATCC BAA-1158 / Py2</strain>
    </source>
</reference>
<dbReference type="InterPro" id="IPR013830">
    <property type="entry name" value="SGNH_hydro"/>
</dbReference>
<feature type="domain" description="SGNH hydrolase-type esterase" evidence="1">
    <location>
        <begin position="21"/>
        <end position="181"/>
    </location>
</feature>